<protein>
    <recommendedName>
        <fullName evidence="1">YtkA-like domain-containing protein</fullName>
    </recommendedName>
</protein>
<proteinExistence type="predicted"/>
<sequence length="134" mass="15124">MKKLAVIFLFLSVAIGLFFLKENFNLKSKGEAKKADVVLTWDYNPKSIDLQTPVNFTFTLKDKEGKNIENAKIDIEATMNHGGMIPIFTEAIYLKDAIYSTRFKLTMLGEWIIFLTITLPDGSVASKEVVLQTN</sequence>
<feature type="domain" description="YtkA-like" evidence="1">
    <location>
        <begin position="54"/>
        <end position="113"/>
    </location>
</feature>
<dbReference type="KEGG" id="bsto:C0V70_11625"/>
<dbReference type="RefSeq" id="WP_102244028.1">
    <property type="nucleotide sequence ID" value="NZ_CP025704.1"/>
</dbReference>
<reference evidence="2 3" key="1">
    <citation type="submission" date="2018-01" db="EMBL/GenBank/DDBJ databases">
        <title>Complete genome sequence of Bacteriovorax stolpii DSM12778.</title>
        <authorList>
            <person name="Tang B."/>
            <person name="Chang J."/>
        </authorList>
    </citation>
    <scope>NUCLEOTIDE SEQUENCE [LARGE SCALE GENOMIC DNA]</scope>
    <source>
        <strain evidence="2 3">DSM 12778</strain>
    </source>
</reference>
<dbReference type="InterPro" id="IPR032693">
    <property type="entry name" value="YtkA-like_dom"/>
</dbReference>
<dbReference type="EMBL" id="CP025704">
    <property type="protein sequence ID" value="AUN98737.1"/>
    <property type="molecule type" value="Genomic_DNA"/>
</dbReference>
<dbReference type="Pfam" id="PF13115">
    <property type="entry name" value="YtkA"/>
    <property type="match status" value="1"/>
</dbReference>
<evidence type="ECO:0000313" key="3">
    <source>
        <dbReference type="Proteomes" id="UP000235584"/>
    </source>
</evidence>
<evidence type="ECO:0000313" key="2">
    <source>
        <dbReference type="EMBL" id="AUN98737.1"/>
    </source>
</evidence>
<accession>A0A2K9NTC5</accession>
<keyword evidence="3" id="KW-1185">Reference proteome</keyword>
<gene>
    <name evidence="2" type="ORF">C0V70_11625</name>
</gene>
<evidence type="ECO:0000259" key="1">
    <source>
        <dbReference type="Pfam" id="PF13115"/>
    </source>
</evidence>
<dbReference type="OrthoDB" id="290720at2"/>
<name>A0A2K9NTC5_BACTC</name>
<dbReference type="AlphaFoldDB" id="A0A2K9NTC5"/>
<dbReference type="Proteomes" id="UP000235584">
    <property type="component" value="Chromosome"/>
</dbReference>
<organism evidence="2 3">
    <name type="scientific">Bacteriovorax stolpii</name>
    <name type="common">Bdellovibrio stolpii</name>
    <dbReference type="NCBI Taxonomy" id="960"/>
    <lineage>
        <taxon>Bacteria</taxon>
        <taxon>Pseudomonadati</taxon>
        <taxon>Bdellovibrionota</taxon>
        <taxon>Bacteriovoracia</taxon>
        <taxon>Bacteriovoracales</taxon>
        <taxon>Bacteriovoracaceae</taxon>
        <taxon>Bacteriovorax</taxon>
    </lineage>
</organism>